<keyword evidence="1" id="KW-0472">Membrane</keyword>
<reference evidence="2" key="2">
    <citation type="submission" date="2020-05" db="UniProtKB">
        <authorList>
            <consortium name="EnsemblMetazoa"/>
        </authorList>
    </citation>
    <scope>IDENTIFICATION</scope>
    <source>
        <strain evidence="2">IAEA</strain>
    </source>
</reference>
<accession>A0A1B0A820</accession>
<keyword evidence="1" id="KW-0812">Transmembrane</keyword>
<evidence type="ECO:0000313" key="3">
    <source>
        <dbReference type="Proteomes" id="UP000092445"/>
    </source>
</evidence>
<dbReference type="Proteomes" id="UP000092445">
    <property type="component" value="Unassembled WGS sequence"/>
</dbReference>
<dbReference type="EnsemblMetazoa" id="GPAI037212-RA">
    <property type="protein sequence ID" value="GPAI037212-PA"/>
    <property type="gene ID" value="GPAI037212"/>
</dbReference>
<dbReference type="AlphaFoldDB" id="A0A1B0A820"/>
<reference evidence="3" key="1">
    <citation type="submission" date="2014-03" db="EMBL/GenBank/DDBJ databases">
        <authorList>
            <person name="Aksoy S."/>
            <person name="Warren W."/>
            <person name="Wilson R.K."/>
        </authorList>
    </citation>
    <scope>NUCLEOTIDE SEQUENCE [LARGE SCALE GENOMIC DNA]</scope>
    <source>
        <strain evidence="3">IAEA</strain>
    </source>
</reference>
<evidence type="ECO:0000313" key="2">
    <source>
        <dbReference type="EnsemblMetazoa" id="GPAI037212-PA"/>
    </source>
</evidence>
<organism evidence="2 3">
    <name type="scientific">Glossina pallidipes</name>
    <name type="common">Tsetse fly</name>
    <dbReference type="NCBI Taxonomy" id="7398"/>
    <lineage>
        <taxon>Eukaryota</taxon>
        <taxon>Metazoa</taxon>
        <taxon>Ecdysozoa</taxon>
        <taxon>Arthropoda</taxon>
        <taxon>Hexapoda</taxon>
        <taxon>Insecta</taxon>
        <taxon>Pterygota</taxon>
        <taxon>Neoptera</taxon>
        <taxon>Endopterygota</taxon>
        <taxon>Diptera</taxon>
        <taxon>Brachycera</taxon>
        <taxon>Muscomorpha</taxon>
        <taxon>Hippoboscoidea</taxon>
        <taxon>Glossinidae</taxon>
        <taxon>Glossina</taxon>
    </lineage>
</organism>
<dbReference type="VEuPathDB" id="VectorBase:GPAI037212"/>
<evidence type="ECO:0000256" key="1">
    <source>
        <dbReference type="SAM" id="Phobius"/>
    </source>
</evidence>
<sequence>MIVPMLRNIKSVLSISVALVGNARSCSSLLMSSVSENVANKQFLSAHLLVPQFVGKRPELHDLRTILLALKWINLRENKHKAKIFVVNSGTQLGTKPYGESILAHSYLTSVKHFERVVVLSSVGVHVNLAGVPKCSVYIKNTPPPEYVQRSQPLLVCRLWWLDSGIYLDMSHGTDIASMQGSAASNGTAMGYAVETIAIMLYINILFFARLNSQQHVYRNDADINFTAVSQPDVMGHRHNKKRNRYH</sequence>
<keyword evidence="1" id="KW-1133">Transmembrane helix</keyword>
<proteinExistence type="predicted"/>
<feature type="transmembrane region" description="Helical" evidence="1">
    <location>
        <begin position="189"/>
        <end position="209"/>
    </location>
</feature>
<name>A0A1B0A820_GLOPL</name>
<keyword evidence="3" id="KW-1185">Reference proteome</keyword>
<protein>
    <submittedName>
        <fullName evidence="2">Uncharacterized protein</fullName>
    </submittedName>
</protein>